<protein>
    <submittedName>
        <fullName evidence="2">Uncharacterized protein</fullName>
    </submittedName>
</protein>
<feature type="signal peptide" evidence="1">
    <location>
        <begin position="1"/>
        <end position="24"/>
    </location>
</feature>
<dbReference type="EMBL" id="JALJOR010000002">
    <property type="protein sequence ID" value="KAK9824382.1"/>
    <property type="molecule type" value="Genomic_DNA"/>
</dbReference>
<accession>A0AAW1QSF0</accession>
<evidence type="ECO:0000313" key="3">
    <source>
        <dbReference type="Proteomes" id="UP001489004"/>
    </source>
</evidence>
<keyword evidence="1" id="KW-0732">Signal</keyword>
<feature type="chain" id="PRO_5043385290" evidence="1">
    <location>
        <begin position="25"/>
        <end position="421"/>
    </location>
</feature>
<sequence length="421" mass="46183">MSYALCTSWFILDLFSTGLGNAAGQIVNPNAGPQRLQFSPRGLANSVRDPTVAFIALGGNMTITDSTWGDLPINITRNLTIAPEFAMERWTLDFGGLQTLMYLENASTLAFENVHLTGIIARQHVDSDAFTRYRVDSLILWPVMVAQLDVQVVYTNVTLDYTPQDTTMTCTEFTARTVKLVSSQIIDPDAGPSRLKFHPRGLYNAVTDQEVGVVALGGNITITQRWWDNFPVNITRNLTITSDPAAEPITLDFGGLQTLVQVFNGSTLTFQNLHLTGVIARKHVKQDDFTRYRIEGLIMWPAVGAQPNAQIYVINVTLDYTQDTERSCREFTGKAAFAYQALWPDTRRTDTTTILIPGIREFPLNVTDSATNTRVGAIAMTTQNVNLACITDPYPNANAPVPAPAPAPAPVTQQSLGLGIP</sequence>
<name>A0AAW1QSF0_9CHLO</name>
<organism evidence="2 3">
    <name type="scientific">[Myrmecia] bisecta</name>
    <dbReference type="NCBI Taxonomy" id="41462"/>
    <lineage>
        <taxon>Eukaryota</taxon>
        <taxon>Viridiplantae</taxon>
        <taxon>Chlorophyta</taxon>
        <taxon>core chlorophytes</taxon>
        <taxon>Trebouxiophyceae</taxon>
        <taxon>Trebouxiales</taxon>
        <taxon>Trebouxiaceae</taxon>
        <taxon>Myrmecia</taxon>
    </lineage>
</organism>
<evidence type="ECO:0000313" key="2">
    <source>
        <dbReference type="EMBL" id="KAK9824382.1"/>
    </source>
</evidence>
<reference evidence="2 3" key="1">
    <citation type="journal article" date="2024" name="Nat. Commun.">
        <title>Phylogenomics reveals the evolutionary origins of lichenization in chlorophyte algae.</title>
        <authorList>
            <person name="Puginier C."/>
            <person name="Libourel C."/>
            <person name="Otte J."/>
            <person name="Skaloud P."/>
            <person name="Haon M."/>
            <person name="Grisel S."/>
            <person name="Petersen M."/>
            <person name="Berrin J.G."/>
            <person name="Delaux P.M."/>
            <person name="Dal Grande F."/>
            <person name="Keller J."/>
        </authorList>
    </citation>
    <scope>NUCLEOTIDE SEQUENCE [LARGE SCALE GENOMIC DNA]</scope>
    <source>
        <strain evidence="2 3">SAG 2043</strain>
    </source>
</reference>
<dbReference type="Proteomes" id="UP001489004">
    <property type="component" value="Unassembled WGS sequence"/>
</dbReference>
<keyword evidence="3" id="KW-1185">Reference proteome</keyword>
<comment type="caution">
    <text evidence="2">The sequence shown here is derived from an EMBL/GenBank/DDBJ whole genome shotgun (WGS) entry which is preliminary data.</text>
</comment>
<gene>
    <name evidence="2" type="ORF">WJX72_009877</name>
</gene>
<dbReference type="AlphaFoldDB" id="A0AAW1QSF0"/>
<proteinExistence type="predicted"/>
<evidence type="ECO:0000256" key="1">
    <source>
        <dbReference type="SAM" id="SignalP"/>
    </source>
</evidence>